<evidence type="ECO:0000256" key="1">
    <source>
        <dbReference type="ARBA" id="ARBA00009183"/>
    </source>
</evidence>
<dbReference type="EC" id="1.-.-.-" evidence="5"/>
<evidence type="ECO:0000256" key="2">
    <source>
        <dbReference type="ARBA" id="ARBA00022630"/>
    </source>
</evidence>
<keyword evidence="5" id="KW-0503">Monooxygenase</keyword>
<name>A0AAD4V0E2_PRUDU</name>
<keyword evidence="6" id="KW-0472">Membrane</keyword>
<keyword evidence="3 5" id="KW-0274">FAD</keyword>
<keyword evidence="2 5" id="KW-0285">Flavoprotein</keyword>
<keyword evidence="8" id="KW-1185">Reference proteome</keyword>
<dbReference type="GO" id="GO:0050660">
    <property type="term" value="F:flavin adenine dinucleotide binding"/>
    <property type="evidence" value="ECO:0007669"/>
    <property type="project" value="InterPro"/>
</dbReference>
<evidence type="ECO:0000256" key="6">
    <source>
        <dbReference type="SAM" id="Phobius"/>
    </source>
</evidence>
<evidence type="ECO:0000313" key="8">
    <source>
        <dbReference type="Proteomes" id="UP001054821"/>
    </source>
</evidence>
<dbReference type="InterPro" id="IPR020946">
    <property type="entry name" value="Flavin_mOase-like"/>
</dbReference>
<dbReference type="Proteomes" id="UP001054821">
    <property type="component" value="Chromosome 8"/>
</dbReference>
<evidence type="ECO:0000256" key="3">
    <source>
        <dbReference type="ARBA" id="ARBA00022827"/>
    </source>
</evidence>
<organism evidence="7 8">
    <name type="scientific">Prunus dulcis</name>
    <name type="common">Almond</name>
    <name type="synonym">Amygdalus dulcis</name>
    <dbReference type="NCBI Taxonomy" id="3755"/>
    <lineage>
        <taxon>Eukaryota</taxon>
        <taxon>Viridiplantae</taxon>
        <taxon>Streptophyta</taxon>
        <taxon>Embryophyta</taxon>
        <taxon>Tracheophyta</taxon>
        <taxon>Spermatophyta</taxon>
        <taxon>Magnoliopsida</taxon>
        <taxon>eudicotyledons</taxon>
        <taxon>Gunneridae</taxon>
        <taxon>Pentapetalae</taxon>
        <taxon>rosids</taxon>
        <taxon>fabids</taxon>
        <taxon>Rosales</taxon>
        <taxon>Rosaceae</taxon>
        <taxon>Amygdaloideae</taxon>
        <taxon>Amygdaleae</taxon>
        <taxon>Prunus</taxon>
    </lineage>
</organism>
<dbReference type="Gene3D" id="3.50.50.60">
    <property type="entry name" value="FAD/NAD(P)-binding domain"/>
    <property type="match status" value="1"/>
</dbReference>
<dbReference type="InterPro" id="IPR050346">
    <property type="entry name" value="FMO-like"/>
</dbReference>
<dbReference type="EMBL" id="JAJFAZ020000008">
    <property type="protein sequence ID" value="KAI5315226.1"/>
    <property type="molecule type" value="Genomic_DNA"/>
</dbReference>
<dbReference type="InterPro" id="IPR036188">
    <property type="entry name" value="FAD/NAD-bd_sf"/>
</dbReference>
<protein>
    <recommendedName>
        <fullName evidence="5">Flavin-containing monooxygenase</fullName>
        <ecNumber evidence="5">1.-.-.-</ecNumber>
    </recommendedName>
</protein>
<dbReference type="GO" id="GO:0004499">
    <property type="term" value="F:N,N-dimethylaniline monooxygenase activity"/>
    <property type="evidence" value="ECO:0007669"/>
    <property type="project" value="InterPro"/>
</dbReference>
<dbReference type="SUPFAM" id="SSF51905">
    <property type="entry name" value="FAD/NAD(P)-binding domain"/>
    <property type="match status" value="1"/>
</dbReference>
<dbReference type="GO" id="GO:0050661">
    <property type="term" value="F:NADP binding"/>
    <property type="evidence" value="ECO:0007669"/>
    <property type="project" value="InterPro"/>
</dbReference>
<sequence length="267" mass="30537">MENRNRNRSEPVRFGFFSIFDFFGQHGFFRFFPDWFGSVLRFCGSNAHPYLLLSLLATILSPLRWAFSKFVESHVNKKLGLAKYGMVPKHSFLQEISSCMIATVPEKFFDRVQEGSIILKESPSSTFSFCQEGILVEGESSPVKTDLVIMATGFKGEKKLKDVFVSPTLQDQIVGSPETILPLYRECIHGRIPQLAVIGFSESISNLFTSEMRCRWLSELFAGTFKLPSIKEMEKDLCKDMGWNHKRKKGVFAELFEPYGRMDYVTS</sequence>
<gene>
    <name evidence="7" type="ORF">L3X38_044402</name>
</gene>
<keyword evidence="6" id="KW-0812">Transmembrane</keyword>
<accession>A0AAD4V0E2</accession>
<dbReference type="Pfam" id="PF00743">
    <property type="entry name" value="FMO-like"/>
    <property type="match status" value="1"/>
</dbReference>
<comment type="similarity">
    <text evidence="1 5">Belongs to the FMO family.</text>
</comment>
<reference evidence="7 8" key="1">
    <citation type="journal article" date="2022" name="G3 (Bethesda)">
        <title>Whole-genome sequence and methylome profiling of the almond [Prunus dulcis (Mill.) D.A. Webb] cultivar 'Nonpareil'.</title>
        <authorList>
            <person name="D'Amico-Willman K.M."/>
            <person name="Ouma W.Z."/>
            <person name="Meulia T."/>
            <person name="Sideli G.M."/>
            <person name="Gradziel T.M."/>
            <person name="Fresnedo-Ramirez J."/>
        </authorList>
    </citation>
    <scope>NUCLEOTIDE SEQUENCE [LARGE SCALE GENOMIC DNA]</scope>
    <source>
        <strain evidence="7">Clone GOH B32 T37-40</strain>
    </source>
</reference>
<keyword evidence="4 5" id="KW-0560">Oxidoreductase</keyword>
<evidence type="ECO:0000313" key="7">
    <source>
        <dbReference type="EMBL" id="KAI5315226.1"/>
    </source>
</evidence>
<evidence type="ECO:0000256" key="5">
    <source>
        <dbReference type="RuleBase" id="RU361177"/>
    </source>
</evidence>
<evidence type="ECO:0000256" key="4">
    <source>
        <dbReference type="ARBA" id="ARBA00023002"/>
    </source>
</evidence>
<feature type="transmembrane region" description="Helical" evidence="6">
    <location>
        <begin position="12"/>
        <end position="29"/>
    </location>
</feature>
<keyword evidence="6" id="KW-1133">Transmembrane helix</keyword>
<comment type="caution">
    <text evidence="7">The sequence shown here is derived from an EMBL/GenBank/DDBJ whole genome shotgun (WGS) entry which is preliminary data.</text>
</comment>
<proteinExistence type="inferred from homology"/>
<feature type="transmembrane region" description="Helical" evidence="6">
    <location>
        <begin position="49"/>
        <end position="67"/>
    </location>
</feature>
<comment type="cofactor">
    <cofactor evidence="5">
        <name>FAD</name>
        <dbReference type="ChEBI" id="CHEBI:57692"/>
    </cofactor>
</comment>
<dbReference type="PANTHER" id="PTHR23023">
    <property type="entry name" value="DIMETHYLANILINE MONOOXYGENASE"/>
    <property type="match status" value="1"/>
</dbReference>
<dbReference type="AlphaFoldDB" id="A0AAD4V0E2"/>